<comment type="subcellular location">
    <subcellularLocation>
        <location evidence="1">Membrane</location>
        <topology evidence="1">Multi-pass membrane protein</topology>
    </subcellularLocation>
</comment>
<evidence type="ECO:0000256" key="5">
    <source>
        <dbReference type="ARBA" id="ARBA00023136"/>
    </source>
</evidence>
<keyword evidence="4 7" id="KW-1133">Transmembrane helix</keyword>
<feature type="transmembrane region" description="Helical" evidence="7">
    <location>
        <begin position="396"/>
        <end position="418"/>
    </location>
</feature>
<dbReference type="InterPro" id="IPR001734">
    <property type="entry name" value="Na/solute_symporter"/>
</dbReference>
<dbReference type="PANTHER" id="PTHR11819:SF195">
    <property type="entry name" value="SODIUM_GLUCOSE COTRANSPORTER 4"/>
    <property type="match status" value="1"/>
</dbReference>
<dbReference type="Pfam" id="PF00474">
    <property type="entry name" value="SSF"/>
    <property type="match status" value="1"/>
</dbReference>
<keyword evidence="9" id="KW-1185">Reference proteome</keyword>
<evidence type="ECO:0000256" key="7">
    <source>
        <dbReference type="SAM" id="Phobius"/>
    </source>
</evidence>
<feature type="transmembrane region" description="Helical" evidence="7">
    <location>
        <begin position="425"/>
        <end position="443"/>
    </location>
</feature>
<feature type="transmembrane region" description="Helical" evidence="7">
    <location>
        <begin position="233"/>
        <end position="252"/>
    </location>
</feature>
<comment type="similarity">
    <text evidence="2 6">Belongs to the sodium:solute symporter (SSF) (TC 2.A.21) family.</text>
</comment>
<feature type="transmembrane region" description="Helical" evidence="7">
    <location>
        <begin position="124"/>
        <end position="145"/>
    </location>
</feature>
<feature type="transmembrane region" description="Helical" evidence="7">
    <location>
        <begin position="157"/>
        <end position="176"/>
    </location>
</feature>
<feature type="transmembrane region" description="Helical" evidence="7">
    <location>
        <begin position="510"/>
        <end position="529"/>
    </location>
</feature>
<accession>A0ABP9BGV6</accession>
<dbReference type="NCBIfam" id="TIGR00813">
    <property type="entry name" value="sss"/>
    <property type="match status" value="1"/>
</dbReference>
<keyword evidence="3 7" id="KW-0812">Transmembrane</keyword>
<organism evidence="8 9">
    <name type="scientific">Lysobacter hankyongensis</name>
    <dbReference type="NCBI Taxonomy" id="1176535"/>
    <lineage>
        <taxon>Bacteria</taxon>
        <taxon>Pseudomonadati</taxon>
        <taxon>Pseudomonadota</taxon>
        <taxon>Gammaproteobacteria</taxon>
        <taxon>Lysobacterales</taxon>
        <taxon>Lysobacteraceae</taxon>
        <taxon>Lysobacter</taxon>
    </lineage>
</organism>
<gene>
    <name evidence="8" type="ORF">GCM10023307_20470</name>
</gene>
<feature type="transmembrane region" description="Helical" evidence="7">
    <location>
        <begin position="51"/>
        <end position="73"/>
    </location>
</feature>
<evidence type="ECO:0000256" key="6">
    <source>
        <dbReference type="RuleBase" id="RU362091"/>
    </source>
</evidence>
<comment type="caution">
    <text evidence="8">The sequence shown here is derived from an EMBL/GenBank/DDBJ whole genome shotgun (WGS) entry which is preliminary data.</text>
</comment>
<evidence type="ECO:0000313" key="8">
    <source>
        <dbReference type="EMBL" id="GAA4794735.1"/>
    </source>
</evidence>
<proteinExistence type="inferred from homology"/>
<feature type="transmembrane region" description="Helical" evidence="7">
    <location>
        <begin position="85"/>
        <end position="103"/>
    </location>
</feature>
<sequence length="530" mass="57268">MADFSVRLAGIDLAVIALYALGIIALGLIVSKRRASAEDYFLASREMTWPVIGLALLASNISSTTLIGLAGAAYGTGISVYNYEWMATVVLAFFCVFFLPFLLRSQVYTLPEYLERRYDGRARVYFSALTIFLNIVVDTAGTLYGGAIMLKLILPDWPLWQIVAVLALSAGVYTVAGGLRAVIYTETVQAVILLGASVFIAFFAFDKAGGWDAVMAAVDPAKLSLIRPLDDPGVPWLGLVLGVPLLGFYFWCTNQFMVQRVLSAKDENHGRWGALFAGLLKLPVLYVMVLPGTAAILLYPTLDKPDLVYPTLIFDLLPAGLVGVVIAGFFAAIMSSIASTFNSAATLVTMDFVRPRMPQADNAALVRAGRITTIVFMVLAVAWAPQIERFESLWQYLQAVLAYAVPPVCALFLVGLFWRGANAKGAFASIVAGLVGGGALFWANVLAAEPLGLHFLLVAPLLFVLSAIVLVAVSAATAAPASAHVQAMLWTPAFYRDESRALAGMPWWKNYRVLSVLLLLLTAAIVWTFR</sequence>
<evidence type="ECO:0000256" key="3">
    <source>
        <dbReference type="ARBA" id="ARBA00022692"/>
    </source>
</evidence>
<reference evidence="9" key="1">
    <citation type="journal article" date="2019" name="Int. J. Syst. Evol. Microbiol.">
        <title>The Global Catalogue of Microorganisms (GCM) 10K type strain sequencing project: providing services to taxonomists for standard genome sequencing and annotation.</title>
        <authorList>
            <consortium name="The Broad Institute Genomics Platform"/>
            <consortium name="The Broad Institute Genome Sequencing Center for Infectious Disease"/>
            <person name="Wu L."/>
            <person name="Ma J."/>
        </authorList>
    </citation>
    <scope>NUCLEOTIDE SEQUENCE [LARGE SCALE GENOMIC DNA]</scope>
    <source>
        <strain evidence="9">JCM 18204</strain>
    </source>
</reference>
<keyword evidence="5 7" id="KW-0472">Membrane</keyword>
<dbReference type="Gene3D" id="1.20.1730.10">
    <property type="entry name" value="Sodium/glucose cotransporter"/>
    <property type="match status" value="1"/>
</dbReference>
<feature type="transmembrane region" description="Helical" evidence="7">
    <location>
        <begin position="319"/>
        <end position="343"/>
    </location>
</feature>
<dbReference type="RefSeq" id="WP_345303226.1">
    <property type="nucleotide sequence ID" value="NZ_BAABJE010000010.1"/>
</dbReference>
<evidence type="ECO:0000313" key="9">
    <source>
        <dbReference type="Proteomes" id="UP001499959"/>
    </source>
</evidence>
<feature type="transmembrane region" description="Helical" evidence="7">
    <location>
        <begin position="273"/>
        <end position="299"/>
    </location>
</feature>
<dbReference type="PANTHER" id="PTHR11819">
    <property type="entry name" value="SOLUTE CARRIER FAMILY 5"/>
    <property type="match status" value="1"/>
</dbReference>
<dbReference type="Proteomes" id="UP001499959">
    <property type="component" value="Unassembled WGS sequence"/>
</dbReference>
<feature type="transmembrane region" description="Helical" evidence="7">
    <location>
        <begin position="364"/>
        <end position="384"/>
    </location>
</feature>
<evidence type="ECO:0000256" key="1">
    <source>
        <dbReference type="ARBA" id="ARBA00004141"/>
    </source>
</evidence>
<name>A0ABP9BGV6_9GAMM</name>
<dbReference type="InterPro" id="IPR038377">
    <property type="entry name" value="Na/Glc_symporter_sf"/>
</dbReference>
<dbReference type="PROSITE" id="PS50283">
    <property type="entry name" value="NA_SOLUT_SYMP_3"/>
    <property type="match status" value="1"/>
</dbReference>
<evidence type="ECO:0000256" key="2">
    <source>
        <dbReference type="ARBA" id="ARBA00006434"/>
    </source>
</evidence>
<feature type="transmembrane region" description="Helical" evidence="7">
    <location>
        <begin position="455"/>
        <end position="479"/>
    </location>
</feature>
<evidence type="ECO:0000256" key="4">
    <source>
        <dbReference type="ARBA" id="ARBA00022989"/>
    </source>
</evidence>
<dbReference type="EMBL" id="BAABJE010000010">
    <property type="protein sequence ID" value="GAA4794735.1"/>
    <property type="molecule type" value="Genomic_DNA"/>
</dbReference>
<feature type="transmembrane region" description="Helical" evidence="7">
    <location>
        <begin position="6"/>
        <end position="30"/>
    </location>
</feature>
<protein>
    <submittedName>
        <fullName evidence="8">Sodium:solute symporter</fullName>
    </submittedName>
</protein>
<feature type="transmembrane region" description="Helical" evidence="7">
    <location>
        <begin position="188"/>
        <end position="205"/>
    </location>
</feature>
<dbReference type="CDD" id="cd10329">
    <property type="entry name" value="SLC5sbd_SGLT1-like"/>
    <property type="match status" value="1"/>
</dbReference>